<dbReference type="EMBL" id="BKAW01000019">
    <property type="protein sequence ID" value="GEQ04015.1"/>
    <property type="molecule type" value="Genomic_DNA"/>
</dbReference>
<protein>
    <recommendedName>
        <fullName evidence="3">Phage protein</fullName>
    </recommendedName>
</protein>
<sequence>MKKVITKKHVFLVDEVESNGNDDCIYGQSLLLSIYVHVNTKTNGKTGSFIYSESIGRIVRHEDVVSIEDPTYSELEFYKYIKKHKEIAYSKRLVEEYNLEKYIIYVDVQPKDTEM</sequence>
<accession>A0AB34ALC1</accession>
<name>A0AB34ALC1_STAUR</name>
<evidence type="ECO:0008006" key="3">
    <source>
        <dbReference type="Google" id="ProtNLM"/>
    </source>
</evidence>
<evidence type="ECO:0000313" key="2">
    <source>
        <dbReference type="Proteomes" id="UP000321839"/>
    </source>
</evidence>
<reference evidence="1 2" key="1">
    <citation type="submission" date="2019-07" db="EMBL/GenBank/DDBJ databases">
        <title>Whole genome shotgun sequence of Staphylococcus cohnii subsp. urealyticus NBRC 109766.</title>
        <authorList>
            <person name="Hosoyama A."/>
            <person name="Uohara A."/>
            <person name="Ohji S."/>
            <person name="Ichikawa N."/>
        </authorList>
    </citation>
    <scope>NUCLEOTIDE SEQUENCE [LARGE SCALE GENOMIC DNA]</scope>
    <source>
        <strain evidence="1 2">NBRC 109766</strain>
    </source>
</reference>
<dbReference type="Proteomes" id="UP000321839">
    <property type="component" value="Unassembled WGS sequence"/>
</dbReference>
<keyword evidence="2" id="KW-1185">Reference proteome</keyword>
<organism evidence="1 2">
    <name type="scientific">Staphylococcus ureilyticus</name>
    <name type="common">Staphylococcus cohnii subsp. urealyticus</name>
    <dbReference type="NCBI Taxonomy" id="94138"/>
    <lineage>
        <taxon>Bacteria</taxon>
        <taxon>Bacillati</taxon>
        <taxon>Bacillota</taxon>
        <taxon>Bacilli</taxon>
        <taxon>Bacillales</taxon>
        <taxon>Staphylococcaceae</taxon>
        <taxon>Staphylococcus</taxon>
        <taxon>Staphylococcus cohnii species complex</taxon>
    </lineage>
</organism>
<comment type="caution">
    <text evidence="1">The sequence shown here is derived from an EMBL/GenBank/DDBJ whole genome shotgun (WGS) entry which is preliminary data.</text>
</comment>
<dbReference type="AlphaFoldDB" id="A0AB34ALC1"/>
<proteinExistence type="predicted"/>
<dbReference type="RefSeq" id="WP_103161600.1">
    <property type="nucleotide sequence ID" value="NZ_BKAW01000019.1"/>
</dbReference>
<gene>
    <name evidence="1" type="ORF">SCO02_24560</name>
</gene>
<evidence type="ECO:0000313" key="1">
    <source>
        <dbReference type="EMBL" id="GEQ04015.1"/>
    </source>
</evidence>